<evidence type="ECO:0000313" key="1">
    <source>
        <dbReference type="EMBL" id="KAF7267337.1"/>
    </source>
</evidence>
<organism evidence="1 2">
    <name type="scientific">Rhynchophorus ferrugineus</name>
    <name type="common">Red palm weevil</name>
    <name type="synonym">Curculio ferrugineus</name>
    <dbReference type="NCBI Taxonomy" id="354439"/>
    <lineage>
        <taxon>Eukaryota</taxon>
        <taxon>Metazoa</taxon>
        <taxon>Ecdysozoa</taxon>
        <taxon>Arthropoda</taxon>
        <taxon>Hexapoda</taxon>
        <taxon>Insecta</taxon>
        <taxon>Pterygota</taxon>
        <taxon>Neoptera</taxon>
        <taxon>Endopterygota</taxon>
        <taxon>Coleoptera</taxon>
        <taxon>Polyphaga</taxon>
        <taxon>Cucujiformia</taxon>
        <taxon>Curculionidae</taxon>
        <taxon>Dryophthorinae</taxon>
        <taxon>Rhynchophorus</taxon>
    </lineage>
</organism>
<protein>
    <submittedName>
        <fullName evidence="1">Uncharacterized protein</fullName>
    </submittedName>
</protein>
<proteinExistence type="predicted"/>
<dbReference type="EMBL" id="JAACXV010014434">
    <property type="protein sequence ID" value="KAF7267337.1"/>
    <property type="molecule type" value="Genomic_DNA"/>
</dbReference>
<comment type="caution">
    <text evidence="1">The sequence shown here is derived from an EMBL/GenBank/DDBJ whole genome shotgun (WGS) entry which is preliminary data.</text>
</comment>
<keyword evidence="2" id="KW-1185">Reference proteome</keyword>
<reference evidence="1" key="1">
    <citation type="submission" date="2020-08" db="EMBL/GenBank/DDBJ databases">
        <title>Genome sequencing and assembly of the red palm weevil Rhynchophorus ferrugineus.</title>
        <authorList>
            <person name="Dias G.B."/>
            <person name="Bergman C.M."/>
            <person name="Manee M."/>
        </authorList>
    </citation>
    <scope>NUCLEOTIDE SEQUENCE</scope>
    <source>
        <strain evidence="1">AA-2017</strain>
        <tissue evidence="1">Whole larva</tissue>
    </source>
</reference>
<evidence type="ECO:0000313" key="2">
    <source>
        <dbReference type="Proteomes" id="UP000625711"/>
    </source>
</evidence>
<accession>A0A834HUP4</accession>
<gene>
    <name evidence="1" type="ORF">GWI33_019410</name>
</gene>
<dbReference type="AlphaFoldDB" id="A0A834HUP4"/>
<sequence>MTIARDHRRKAIWRKIHDHTRSVIPIPTERTDYSIQCFLHSCMLRNRELWNNNSSRSMTNTFSLECSRRLEVFKRRSVREEVPPPSSGVFFCVSGAEKVTERLLVEH</sequence>
<name>A0A834HUP4_RHYFE</name>
<dbReference type="Proteomes" id="UP000625711">
    <property type="component" value="Unassembled WGS sequence"/>
</dbReference>